<proteinExistence type="predicted"/>
<dbReference type="InterPro" id="IPR029061">
    <property type="entry name" value="THDP-binding"/>
</dbReference>
<dbReference type="PANTHER" id="PTHR43710:SF7">
    <property type="entry name" value="INDOLEPYRUVATE OXIDOREDUCTASE SUBUNIT IORA"/>
    <property type="match status" value="1"/>
</dbReference>
<feature type="domain" description="Thiamine pyrophosphate enzyme TPP-binding" evidence="16">
    <location>
        <begin position="438"/>
        <end position="579"/>
    </location>
</feature>
<dbReference type="FunFam" id="3.40.50.970:FF:000039">
    <property type="entry name" value="Indolepyruvate oxidoreductase subunit IorA"/>
    <property type="match status" value="1"/>
</dbReference>
<dbReference type="InterPro" id="IPR002880">
    <property type="entry name" value="Pyrv_Fd/Flavodoxin_OxRdtase_N"/>
</dbReference>
<dbReference type="SUPFAM" id="SSF52922">
    <property type="entry name" value="TK C-terminal domain-like"/>
    <property type="match status" value="1"/>
</dbReference>
<evidence type="ECO:0000256" key="10">
    <source>
        <dbReference type="ARBA" id="ARBA00023004"/>
    </source>
</evidence>
<evidence type="ECO:0000256" key="2">
    <source>
        <dbReference type="ARBA" id="ARBA00011238"/>
    </source>
</evidence>
<evidence type="ECO:0000313" key="17">
    <source>
        <dbReference type="EMBL" id="PIW91384.1"/>
    </source>
</evidence>
<dbReference type="CDD" id="cd02008">
    <property type="entry name" value="TPP_IOR_alpha"/>
    <property type="match status" value="1"/>
</dbReference>
<protein>
    <recommendedName>
        <fullName evidence="4 14">Indolepyruvate oxidoreductase subunit IorA</fullName>
        <shortName evidence="14">IOR</shortName>
        <ecNumber evidence="3 14">1.2.7.8</ecNumber>
    </recommendedName>
    <alternativeName>
        <fullName evidence="12 14">Indolepyruvate ferredoxin oxidoreductase subunit alpha</fullName>
    </alternativeName>
</protein>
<evidence type="ECO:0000256" key="12">
    <source>
        <dbReference type="ARBA" id="ARBA00030514"/>
    </source>
</evidence>
<dbReference type="AlphaFoldDB" id="A0A2H9N1N2"/>
<accession>A0A2H9N1N2</accession>
<dbReference type="CDD" id="cd07034">
    <property type="entry name" value="TPP_PYR_PFOR_IOR-alpha_like"/>
    <property type="match status" value="1"/>
</dbReference>
<evidence type="ECO:0000256" key="7">
    <source>
        <dbReference type="ARBA" id="ARBA00022723"/>
    </source>
</evidence>
<evidence type="ECO:0000256" key="14">
    <source>
        <dbReference type="PIRNR" id="PIRNR006439"/>
    </source>
</evidence>
<keyword evidence="17" id="KW-0670">Pyruvate</keyword>
<dbReference type="SUPFAM" id="SSF52518">
    <property type="entry name" value="Thiamin diphosphate-binding fold (THDP-binding)"/>
    <property type="match status" value="2"/>
</dbReference>
<dbReference type="Pfam" id="PF01855">
    <property type="entry name" value="POR_N"/>
    <property type="match status" value="1"/>
</dbReference>
<evidence type="ECO:0000259" key="16">
    <source>
        <dbReference type="Pfam" id="PF02775"/>
    </source>
</evidence>
<evidence type="ECO:0000256" key="13">
    <source>
        <dbReference type="ARBA" id="ARBA00048332"/>
    </source>
</evidence>
<sequence>MEILLNKPGQKIILLGNEAIVRGALEAGVQFVSTYPGTPASEIGDTFFRIAKKVGVYFEYSTNEKVALEAGIGASFSGLKTLVAMKDFGLNVCLDALGPFVYTGSRGPTVIVVADDPSCYSSAQWEESTRGLALVVRIPTLEPSDPQECKDFTKLAFQISEKFKIPVMIRTTTRVAHQRAPVKLSNIQHPRAKKVNFLLPPSLSLGRLIKGEFVKDPKRFVTLPPRVLEMKSELLAKIEKIQQFSEKSEINKATIGQEQFLTNSKIGIITAGVPYLYVMEALKELNLSLPVLKLGFFYPLPEKKIQNFIKNPAPERSSVLDQSRTETKFLVRGLKKVLVVEELEPHLEKEIGRLAKDANCKLEVAGKKLIPEVGELKPEIVTSAIATFTNTKYKIQNTRYKIQAPKRFPQLCPGCPYWLVFSAIKKAVDTKEVVFGGDIGCYMLFGTPAMNIQDYLSCMGSSIGIAHGIKKATKQKLITFIGDSTFFHAGIPALINTVFNKSNPLIIILNNQTTAMTGLQPHPGAPAGYPQSGCDGIKIEEMVRACGVKNLKILDQINQKEFIEAVKEFLNKKEVSVIIARRPCIWIKK</sequence>
<dbReference type="EC" id="1.2.7.8" evidence="3 14"/>
<evidence type="ECO:0000256" key="3">
    <source>
        <dbReference type="ARBA" id="ARBA00012812"/>
    </source>
</evidence>
<keyword evidence="11 14" id="KW-0411">Iron-sulfur</keyword>
<evidence type="ECO:0000313" key="18">
    <source>
        <dbReference type="Proteomes" id="UP000236840"/>
    </source>
</evidence>
<dbReference type="Proteomes" id="UP000236840">
    <property type="component" value="Unassembled WGS sequence"/>
</dbReference>
<dbReference type="Pfam" id="PF02775">
    <property type="entry name" value="TPP_enzyme_C"/>
    <property type="match status" value="1"/>
</dbReference>
<evidence type="ECO:0000256" key="6">
    <source>
        <dbReference type="ARBA" id="ARBA00022485"/>
    </source>
</evidence>
<evidence type="ECO:0000259" key="15">
    <source>
        <dbReference type="Pfam" id="PF01855"/>
    </source>
</evidence>
<dbReference type="GO" id="GO:0051539">
    <property type="term" value="F:4 iron, 4 sulfur cluster binding"/>
    <property type="evidence" value="ECO:0007669"/>
    <property type="project" value="UniProtKB-UniRule"/>
</dbReference>
<comment type="caution">
    <text evidence="17">The sequence shown here is derived from an EMBL/GenBank/DDBJ whole genome shotgun (WGS) entry which is preliminary data.</text>
</comment>
<dbReference type="InterPro" id="IPR011766">
    <property type="entry name" value="TPP_enzyme_TPP-bd"/>
</dbReference>
<evidence type="ECO:0000256" key="8">
    <source>
        <dbReference type="ARBA" id="ARBA00022982"/>
    </source>
</evidence>
<dbReference type="InterPro" id="IPR045025">
    <property type="entry name" value="HACL1-like"/>
</dbReference>
<dbReference type="GO" id="GO:0046872">
    <property type="term" value="F:metal ion binding"/>
    <property type="evidence" value="ECO:0007669"/>
    <property type="project" value="UniProtKB-UniRule"/>
</dbReference>
<dbReference type="PIRSF" id="PIRSF006439">
    <property type="entry name" value="Indolepyruvate_ferr_oxidored"/>
    <property type="match status" value="1"/>
</dbReference>
<dbReference type="PANTHER" id="PTHR43710">
    <property type="entry name" value="2-HYDROXYACYL-COA LYASE"/>
    <property type="match status" value="1"/>
</dbReference>
<evidence type="ECO:0000256" key="5">
    <source>
        <dbReference type="ARBA" id="ARBA00022448"/>
    </source>
</evidence>
<keyword evidence="7 14" id="KW-0479">Metal-binding</keyword>
<keyword evidence="10 14" id="KW-0408">Iron</keyword>
<keyword evidence="5 14" id="KW-0813">Transport</keyword>
<reference evidence="18" key="1">
    <citation type="submission" date="2017-09" db="EMBL/GenBank/DDBJ databases">
        <title>Depth-based differentiation of microbial function through sediment-hosted aquifers and enrichment of novel symbionts in the deep terrestrial subsurface.</title>
        <authorList>
            <person name="Probst A.J."/>
            <person name="Ladd B."/>
            <person name="Jarett J.K."/>
            <person name="Geller-Mcgrath D.E."/>
            <person name="Sieber C.M.K."/>
            <person name="Emerson J.B."/>
            <person name="Anantharaman K."/>
            <person name="Thomas B.C."/>
            <person name="Malmstrom R."/>
            <person name="Stieglmeier M."/>
            <person name="Klingl A."/>
            <person name="Woyke T."/>
            <person name="Ryan C.M."/>
            <person name="Banfield J.F."/>
        </authorList>
    </citation>
    <scope>NUCLEOTIDE SEQUENCE [LARGE SCALE GENOMIC DNA]</scope>
</reference>
<comment type="cofactor">
    <cofactor evidence="14">
        <name>[4Fe-4S] cluster</name>
        <dbReference type="ChEBI" id="CHEBI:49883"/>
    </cofactor>
    <text evidence="14">Binds 2 [4Fe-4S] clusters. In this family the first cluster has a non-standard and varying [4Fe-4S] binding motif CX(2)CX(2)CX(4-5)CP.</text>
</comment>
<evidence type="ECO:0000256" key="1">
    <source>
        <dbReference type="ARBA" id="ARBA00002995"/>
    </source>
</evidence>
<dbReference type="GO" id="GO:0043805">
    <property type="term" value="F:indolepyruvate ferredoxin oxidoreductase activity"/>
    <property type="evidence" value="ECO:0007669"/>
    <property type="project" value="UniProtKB-UniRule"/>
</dbReference>
<comment type="function">
    <text evidence="1 14">Catalyzes the ferredoxin-dependent oxidative decarboxylation of arylpyruvates.</text>
</comment>
<evidence type="ECO:0000256" key="4">
    <source>
        <dbReference type="ARBA" id="ARBA00017710"/>
    </source>
</evidence>
<keyword evidence="6 14" id="KW-0004">4Fe-4S</keyword>
<comment type="catalytic activity">
    <reaction evidence="13 14">
        <text>indole-3-pyruvate + 2 oxidized [2Fe-2S]-[ferredoxin] + CoA = (indol-3-yl)acetyl-CoA + 2 reduced [2Fe-2S]-[ferredoxin] + CO2 + H(+)</text>
        <dbReference type="Rhea" id="RHEA:12645"/>
        <dbReference type="Rhea" id="RHEA-COMP:10000"/>
        <dbReference type="Rhea" id="RHEA-COMP:10001"/>
        <dbReference type="ChEBI" id="CHEBI:15378"/>
        <dbReference type="ChEBI" id="CHEBI:16526"/>
        <dbReference type="ChEBI" id="CHEBI:17640"/>
        <dbReference type="ChEBI" id="CHEBI:33737"/>
        <dbReference type="ChEBI" id="CHEBI:33738"/>
        <dbReference type="ChEBI" id="CHEBI:57271"/>
        <dbReference type="ChEBI" id="CHEBI:57287"/>
        <dbReference type="EC" id="1.2.7.8"/>
    </reaction>
</comment>
<dbReference type="InterPro" id="IPR017721">
    <property type="entry name" value="IorA"/>
</dbReference>
<dbReference type="InterPro" id="IPR009014">
    <property type="entry name" value="Transketo_C/PFOR_II"/>
</dbReference>
<name>A0A2H9N1N2_9BACT</name>
<dbReference type="GO" id="GO:0030976">
    <property type="term" value="F:thiamine pyrophosphate binding"/>
    <property type="evidence" value="ECO:0007669"/>
    <property type="project" value="InterPro"/>
</dbReference>
<keyword evidence="9 14" id="KW-0560">Oxidoreductase</keyword>
<feature type="domain" description="Pyruvate flavodoxin/ferredoxin oxidoreductase pyrimidine binding" evidence="15">
    <location>
        <begin position="23"/>
        <end position="188"/>
    </location>
</feature>
<comment type="subunit">
    <text evidence="2">Heterodimer of the IorA and IorB subunits.</text>
</comment>
<gene>
    <name evidence="17" type="ORF">COZ90_00955</name>
</gene>
<organism evidence="17 18">
    <name type="scientific">Candidatus Nealsonbacteria bacterium CG_4_8_14_3_um_filter_37_36</name>
    <dbReference type="NCBI Taxonomy" id="1974688"/>
    <lineage>
        <taxon>Bacteria</taxon>
        <taxon>Candidatus Nealsoniibacteriota</taxon>
    </lineage>
</organism>
<evidence type="ECO:0000256" key="9">
    <source>
        <dbReference type="ARBA" id="ARBA00023002"/>
    </source>
</evidence>
<dbReference type="EMBL" id="PFHJ01000023">
    <property type="protein sequence ID" value="PIW91384.1"/>
    <property type="molecule type" value="Genomic_DNA"/>
</dbReference>
<keyword evidence="8 14" id="KW-0249">Electron transport</keyword>
<evidence type="ECO:0000256" key="11">
    <source>
        <dbReference type="ARBA" id="ARBA00023014"/>
    </source>
</evidence>
<dbReference type="Gene3D" id="3.40.50.970">
    <property type="match status" value="2"/>
</dbReference>